<evidence type="ECO:0000313" key="2">
    <source>
        <dbReference type="Proteomes" id="UP001241377"/>
    </source>
</evidence>
<reference evidence="1" key="1">
    <citation type="submission" date="2023-04" db="EMBL/GenBank/DDBJ databases">
        <title>Draft Genome sequencing of Naganishia species isolated from polar environments using Oxford Nanopore Technology.</title>
        <authorList>
            <person name="Leo P."/>
            <person name="Venkateswaran K."/>
        </authorList>
    </citation>
    <scope>NUCLEOTIDE SEQUENCE</scope>
    <source>
        <strain evidence="1">MNA-CCFEE 5261</strain>
    </source>
</reference>
<dbReference type="Proteomes" id="UP001241377">
    <property type="component" value="Unassembled WGS sequence"/>
</dbReference>
<comment type="caution">
    <text evidence="1">The sequence shown here is derived from an EMBL/GenBank/DDBJ whole genome shotgun (WGS) entry which is preliminary data.</text>
</comment>
<protein>
    <submittedName>
        <fullName evidence="1">Uncharacterized protein</fullName>
    </submittedName>
</protein>
<sequence>MSKDSAGIDVGYPIFGARFINNKAVLVTGGGGEGNHGLPNKITVIKCLFKVSDKSRRLQKFREIVLPDNEDSPMCVDISGSTDDGHLVFIGCNQSEELAKSMNINHNLRKYVYTLEEHLRFQDAAQLEEEISLDEVGEYPKAVCVSSDGSLGCLMTSKTPSSIFIFNPDTLDLIFKFTPSSDVEIKDFQLSPNNGKSLCYVTGSSVEVINPASGSLVSSSSKSPAVTKTLSKYILSKVKYINASTVVIVAALRNGKGVALIQYSTANQTIDKIKEIKSKMRCVAFDISVTQDLLAFAGNDCSLNIFRLSDFKILKTYKNYHKFAITCLSFCPNGSKLASGSSDANVKVLKLRPNYAKGRSVIGSLFNYLIMIILVAITGIFLQKAHETGQLQDYLALASKNSEVYLQQGREYGLVAWDQAQVYGKIGLSHLKHYGELGYSIVQEKINLNTEREATTDDTTIATSEVPAVENSISATSESNSDAKQSLAPVQPPDDSSKAASTAHMSHTLEDIVSQVTKNVADITGKEDFDSSSFFSDTTNYVTTEILSTVLAPVTSSIEVVPEMDEIKEEVIYGTNSTLSDISSESTPTVSTSTTSTPTVASEDSEASVEDDDEKIEGDENTDSEDGNDEEAETEGAEAEDGDESEETEAEEGEESEEDDQEEAISETESLTTAAESITQGTTAATTISPSDTEASSEEAKDLDDDRYSLGLETEEYEETEEEEQSQYSGEEESLSEYSTVSSPEPVLSQASTIIEEVIISEISASTIVEESVSAPTEETSTEEPANETSTRDLSNENDTSQPSQQATDDESNTIAVPNDETPSPSIAEETYTSIELPTFDYESKKTAEATSELTAEEIPEQTSELTAEEITEQTSELTAEEIPEQTADPIVEAVAESTANALEESATEAITLLEDVPSAQPAVTPSAAPIVEESANDGLTNSTTPIPDAASSESSTSTVKPTTKRSKKKRSKKKSGSKSSSGQPSKAVVHDEL</sequence>
<evidence type="ECO:0000313" key="1">
    <source>
        <dbReference type="EMBL" id="KAJ9109484.1"/>
    </source>
</evidence>
<organism evidence="1 2">
    <name type="scientific">Naganishia cerealis</name>
    <dbReference type="NCBI Taxonomy" id="610337"/>
    <lineage>
        <taxon>Eukaryota</taxon>
        <taxon>Fungi</taxon>
        <taxon>Dikarya</taxon>
        <taxon>Basidiomycota</taxon>
        <taxon>Agaricomycotina</taxon>
        <taxon>Tremellomycetes</taxon>
        <taxon>Filobasidiales</taxon>
        <taxon>Filobasidiaceae</taxon>
        <taxon>Naganishia</taxon>
    </lineage>
</organism>
<name>A0ACC2WE65_9TREE</name>
<gene>
    <name evidence="1" type="ORF">QFC19_002237</name>
</gene>
<keyword evidence="2" id="KW-1185">Reference proteome</keyword>
<accession>A0ACC2WE65</accession>
<dbReference type="EMBL" id="JASBWR010000018">
    <property type="protein sequence ID" value="KAJ9109484.1"/>
    <property type="molecule type" value="Genomic_DNA"/>
</dbReference>
<proteinExistence type="predicted"/>